<proteinExistence type="predicted"/>
<organism evidence="2">
    <name type="scientific">Dichomitus squalens</name>
    <dbReference type="NCBI Taxonomy" id="114155"/>
    <lineage>
        <taxon>Eukaryota</taxon>
        <taxon>Fungi</taxon>
        <taxon>Dikarya</taxon>
        <taxon>Basidiomycota</taxon>
        <taxon>Agaricomycotina</taxon>
        <taxon>Agaricomycetes</taxon>
        <taxon>Polyporales</taxon>
        <taxon>Polyporaceae</taxon>
        <taxon>Dichomitus</taxon>
    </lineage>
</organism>
<keyword evidence="1" id="KW-0472">Membrane</keyword>
<reference evidence="2" key="1">
    <citation type="submission" date="2019-01" db="EMBL/GenBank/DDBJ databases">
        <title>Draft genome sequences of three monokaryotic isolates of the white-rot basidiomycete fungus Dichomitus squalens.</title>
        <authorList>
            <consortium name="DOE Joint Genome Institute"/>
            <person name="Lopez S.C."/>
            <person name="Andreopoulos B."/>
            <person name="Pangilinan J."/>
            <person name="Lipzen A."/>
            <person name="Riley R."/>
            <person name="Ahrendt S."/>
            <person name="Ng V."/>
            <person name="Barry K."/>
            <person name="Daum C."/>
            <person name="Grigoriev I.V."/>
            <person name="Hilden K.S."/>
            <person name="Makela M.R."/>
            <person name="de Vries R.P."/>
        </authorList>
    </citation>
    <scope>NUCLEOTIDE SEQUENCE [LARGE SCALE GENOMIC DNA]</scope>
    <source>
        <strain evidence="2">OM18370.1</strain>
    </source>
</reference>
<keyword evidence="1" id="KW-1133">Transmembrane helix</keyword>
<dbReference type="EMBL" id="ML143423">
    <property type="protein sequence ID" value="TBU28285.1"/>
    <property type="molecule type" value="Genomic_DNA"/>
</dbReference>
<evidence type="ECO:0000256" key="1">
    <source>
        <dbReference type="SAM" id="Phobius"/>
    </source>
</evidence>
<evidence type="ECO:0000313" key="2">
    <source>
        <dbReference type="EMBL" id="TBU28285.1"/>
    </source>
</evidence>
<name>A0A4Q9MLC6_9APHY</name>
<protein>
    <submittedName>
        <fullName evidence="2">Uncharacterized protein</fullName>
    </submittedName>
</protein>
<keyword evidence="1" id="KW-0812">Transmembrane</keyword>
<feature type="transmembrane region" description="Helical" evidence="1">
    <location>
        <begin position="45"/>
        <end position="66"/>
    </location>
</feature>
<sequence length="81" mass="9333">MAERYGVRIHLVAVMCREQRGRDHPLHSLLNEGIRTSPNEKQVTFALRGLICHLAWIVSIRLAVWIHCRLGHESPARSHMT</sequence>
<accession>A0A4Q9MLC6</accession>
<dbReference type="Proteomes" id="UP000292957">
    <property type="component" value="Unassembled WGS sequence"/>
</dbReference>
<gene>
    <name evidence="2" type="ORF">BD311DRAFT_332002</name>
</gene>
<dbReference type="AlphaFoldDB" id="A0A4Q9MLC6"/>